<feature type="region of interest" description="Disordered" evidence="2">
    <location>
        <begin position="224"/>
        <end position="245"/>
    </location>
</feature>
<evidence type="ECO:0008006" key="7">
    <source>
        <dbReference type="Google" id="ProtNLM"/>
    </source>
</evidence>
<evidence type="ECO:0000313" key="6">
    <source>
        <dbReference type="Proteomes" id="UP000310158"/>
    </source>
</evidence>
<dbReference type="Pfam" id="PF00568">
    <property type="entry name" value="WH1"/>
    <property type="match status" value="1"/>
</dbReference>
<keyword evidence="6" id="KW-1185">Reference proteome</keyword>
<evidence type="ECO:0000259" key="4">
    <source>
        <dbReference type="PROSITE" id="PS50229"/>
    </source>
</evidence>
<sequence>MSSQSALTSDDKVKVKSSIAISSNKIYTAALARIYFAHPDRNSWSYGGLQGAVVLAQDNTKNALFLRMVDLVGTRGVIWEHELYDGFEYFQEGPFFHSFAGDQCMIGLVFVDESEAKKFFKKVTNTLKKDVEAKTVKSGSTDKKSSNKPGSNIDKSRISRPTEGSFVHVAHMGYDAEKGFISSGVDPSLTTFLTDLQSHGVSQDLIAENMDFIKEFVRDAQKQKAALPPVPAPKNKKPPTRRAKAECGRAWTTRFHFERTCTRYSSSPSPSSGCFDTTTFESPSSVALYASAYSFTATTSSNSSSECAAAASASPTGCPTTCALSVFQTSYTTYTTSCIDTRYKVDGNYALGKVIS</sequence>
<gene>
    <name evidence="5" type="ORF">EW146_g344</name>
</gene>
<dbReference type="GO" id="GO:0007015">
    <property type="term" value="P:actin filament organization"/>
    <property type="evidence" value="ECO:0007669"/>
    <property type="project" value="UniProtKB-ARBA"/>
</dbReference>
<evidence type="ECO:0000313" key="5">
    <source>
        <dbReference type="EMBL" id="THH21139.1"/>
    </source>
</evidence>
<name>A0A4S4M7J1_9AGAM</name>
<dbReference type="InterPro" id="IPR000095">
    <property type="entry name" value="CRIB_dom"/>
</dbReference>
<reference evidence="5 6" key="1">
    <citation type="submission" date="2019-02" db="EMBL/GenBank/DDBJ databases">
        <title>Genome sequencing of the rare red list fungi Bondarzewia mesenterica.</title>
        <authorList>
            <person name="Buettner E."/>
            <person name="Kellner H."/>
        </authorList>
    </citation>
    <scope>NUCLEOTIDE SEQUENCE [LARGE SCALE GENOMIC DNA]</scope>
    <source>
        <strain evidence="5 6">DSM 108281</strain>
    </source>
</reference>
<feature type="domain" description="CRIB" evidence="3">
    <location>
        <begin position="158"/>
        <end position="173"/>
    </location>
</feature>
<dbReference type="SUPFAM" id="SSF50729">
    <property type="entry name" value="PH domain-like"/>
    <property type="match status" value="1"/>
</dbReference>
<dbReference type="GO" id="GO:0008092">
    <property type="term" value="F:cytoskeletal protein binding"/>
    <property type="evidence" value="ECO:0007669"/>
    <property type="project" value="UniProtKB-ARBA"/>
</dbReference>
<feature type="domain" description="WH1" evidence="4">
    <location>
        <begin position="19"/>
        <end position="130"/>
    </location>
</feature>
<proteinExistence type="predicted"/>
<comment type="caution">
    <text evidence="5">The sequence shown here is derived from an EMBL/GenBank/DDBJ whole genome shotgun (WGS) entry which is preliminary data.</text>
</comment>
<feature type="region of interest" description="Disordered" evidence="2">
    <location>
        <begin position="134"/>
        <end position="159"/>
    </location>
</feature>
<dbReference type="InterPro" id="IPR011993">
    <property type="entry name" value="PH-like_dom_sf"/>
</dbReference>
<dbReference type="AlphaFoldDB" id="A0A4S4M7J1"/>
<dbReference type="PROSITE" id="PS50229">
    <property type="entry name" value="WH1"/>
    <property type="match status" value="1"/>
</dbReference>
<evidence type="ECO:0000256" key="1">
    <source>
        <dbReference type="ARBA" id="ARBA00022553"/>
    </source>
</evidence>
<evidence type="ECO:0000259" key="3">
    <source>
        <dbReference type="PROSITE" id="PS50108"/>
    </source>
</evidence>
<dbReference type="GO" id="GO:0071933">
    <property type="term" value="F:Arp2/3 complex binding"/>
    <property type="evidence" value="ECO:0007669"/>
    <property type="project" value="UniProtKB-ARBA"/>
</dbReference>
<dbReference type="SMART" id="SM00461">
    <property type="entry name" value="WH1"/>
    <property type="match status" value="1"/>
</dbReference>
<dbReference type="PROSITE" id="PS50108">
    <property type="entry name" value="CRIB"/>
    <property type="match status" value="1"/>
</dbReference>
<dbReference type="InterPro" id="IPR036936">
    <property type="entry name" value="CRIB_dom_sf"/>
</dbReference>
<dbReference type="Gene3D" id="2.30.29.30">
    <property type="entry name" value="Pleckstrin-homology domain (PH domain)/Phosphotyrosine-binding domain (PTB)"/>
    <property type="match status" value="1"/>
</dbReference>
<dbReference type="EMBL" id="SGPL01000007">
    <property type="protein sequence ID" value="THH21139.1"/>
    <property type="molecule type" value="Genomic_DNA"/>
</dbReference>
<dbReference type="InterPro" id="IPR000697">
    <property type="entry name" value="WH1/EVH1_dom"/>
</dbReference>
<dbReference type="OrthoDB" id="8963340at2759"/>
<organism evidence="5 6">
    <name type="scientific">Bondarzewia mesenterica</name>
    <dbReference type="NCBI Taxonomy" id="1095465"/>
    <lineage>
        <taxon>Eukaryota</taxon>
        <taxon>Fungi</taxon>
        <taxon>Dikarya</taxon>
        <taxon>Basidiomycota</taxon>
        <taxon>Agaricomycotina</taxon>
        <taxon>Agaricomycetes</taxon>
        <taxon>Russulales</taxon>
        <taxon>Bondarzewiaceae</taxon>
        <taxon>Bondarzewia</taxon>
    </lineage>
</organism>
<dbReference type="FunFam" id="2.30.29.30:FF:000281">
    <property type="entry name" value="Actin associated protein"/>
    <property type="match status" value="1"/>
</dbReference>
<dbReference type="GO" id="GO:0030479">
    <property type="term" value="C:actin cortical patch"/>
    <property type="evidence" value="ECO:0007669"/>
    <property type="project" value="UniProtKB-ARBA"/>
</dbReference>
<dbReference type="Gene3D" id="3.90.810.10">
    <property type="entry name" value="CRIB domain"/>
    <property type="match status" value="1"/>
</dbReference>
<dbReference type="CDD" id="cd01205">
    <property type="entry name" value="EVH1_WASP-like"/>
    <property type="match status" value="1"/>
</dbReference>
<evidence type="ECO:0000256" key="2">
    <source>
        <dbReference type="SAM" id="MobiDB-lite"/>
    </source>
</evidence>
<keyword evidence="1" id="KW-0597">Phosphoprotein</keyword>
<accession>A0A4S4M7J1</accession>
<protein>
    <recommendedName>
        <fullName evidence="7">WH1 domain-containing protein</fullName>
    </recommendedName>
</protein>
<feature type="compositionally biased region" description="Basic and acidic residues" evidence="2">
    <location>
        <begin position="134"/>
        <end position="145"/>
    </location>
</feature>
<dbReference type="Proteomes" id="UP000310158">
    <property type="component" value="Unassembled WGS sequence"/>
</dbReference>
<dbReference type="InterPro" id="IPR033927">
    <property type="entry name" value="WASPfam_EVH1"/>
</dbReference>